<dbReference type="RefSeq" id="WP_204869158.1">
    <property type="nucleotide sequence ID" value="NZ_JAFBBK010000001.1"/>
</dbReference>
<comment type="caution">
    <text evidence="1">The sequence shown here is derived from an EMBL/GenBank/DDBJ whole genome shotgun (WGS) entry which is preliminary data.</text>
</comment>
<dbReference type="EMBL" id="JAFBBK010000001">
    <property type="protein sequence ID" value="MBM7416326.1"/>
    <property type="molecule type" value="Genomic_DNA"/>
</dbReference>
<evidence type="ECO:0000313" key="2">
    <source>
        <dbReference type="Proteomes" id="UP000703038"/>
    </source>
</evidence>
<protein>
    <submittedName>
        <fullName evidence="1">Alpha/beta hydrolase family esterase</fullName>
    </submittedName>
</protein>
<dbReference type="Proteomes" id="UP000703038">
    <property type="component" value="Unassembled WGS sequence"/>
</dbReference>
<dbReference type="GO" id="GO:0016787">
    <property type="term" value="F:hydrolase activity"/>
    <property type="evidence" value="ECO:0007669"/>
    <property type="project" value="UniProtKB-KW"/>
</dbReference>
<reference evidence="1 2" key="1">
    <citation type="submission" date="2021-01" db="EMBL/GenBank/DDBJ databases">
        <title>Genomics of switchgrass bacterial isolates.</title>
        <authorList>
            <person name="Shade A."/>
        </authorList>
    </citation>
    <scope>NUCLEOTIDE SEQUENCE [LARGE SCALE GENOMIC DNA]</scope>
    <source>
        <strain evidence="1 2">PvP111</strain>
    </source>
</reference>
<proteinExistence type="predicted"/>
<name>A0ABS2KYE9_9NOCA</name>
<evidence type="ECO:0000313" key="1">
    <source>
        <dbReference type="EMBL" id="MBM7416326.1"/>
    </source>
</evidence>
<gene>
    <name evidence="1" type="ORF">JOE42_003059</name>
</gene>
<dbReference type="SUPFAM" id="SSF53474">
    <property type="entry name" value="alpha/beta-Hydrolases"/>
    <property type="match status" value="1"/>
</dbReference>
<accession>A0ABS2KYE9</accession>
<keyword evidence="2" id="KW-1185">Reference proteome</keyword>
<organism evidence="1 2">
    <name type="scientific">Rhodococcoides corynebacterioides</name>
    <dbReference type="NCBI Taxonomy" id="53972"/>
    <lineage>
        <taxon>Bacteria</taxon>
        <taxon>Bacillati</taxon>
        <taxon>Actinomycetota</taxon>
        <taxon>Actinomycetes</taxon>
        <taxon>Mycobacteriales</taxon>
        <taxon>Nocardiaceae</taxon>
        <taxon>Rhodococcoides</taxon>
    </lineage>
</organism>
<dbReference type="Gene3D" id="3.40.50.1820">
    <property type="entry name" value="alpha/beta hydrolase"/>
    <property type="match status" value="1"/>
</dbReference>
<dbReference type="InterPro" id="IPR029058">
    <property type="entry name" value="AB_hydrolase_fold"/>
</dbReference>
<sequence>MTRLLFVHGAGGEDDDEPLAEEFGALLGATLDMPRIPSDDMSVEAWAGQIRRSLGASPDLVIAHSFGATVLLHVLASVPFPAATLLAMPDWSASGWDVPQYEWPTVPPGVSLTLHHCRDDDVVPFSHLALASAQLPDAGVVEHPRGGHQFDGAVVEVVASMRL</sequence>
<keyword evidence="1" id="KW-0378">Hydrolase</keyword>